<comment type="caution">
    <text evidence="4">The sequence shown here is derived from an EMBL/GenBank/DDBJ whole genome shotgun (WGS) entry which is preliminary data.</text>
</comment>
<dbReference type="Pfam" id="PF00078">
    <property type="entry name" value="RVT_1"/>
    <property type="match status" value="1"/>
</dbReference>
<keyword evidence="1" id="KW-0175">Coiled coil</keyword>
<evidence type="ECO:0000259" key="3">
    <source>
        <dbReference type="Pfam" id="PF00078"/>
    </source>
</evidence>
<sequence length="734" mass="82055">MVETSVRADAKTPEDPTSQVTENVRVNEMDEKNENEGTVDTSELIEKRTALSRDVLLKDAVEEDVRRAELYVATARPTKIAIRFVRRRREEEERERRVVRFSDGEWVPATGGGKTTSVPRTVVADDDEATQRQAHAVTEQANVQMMDTKRVENTVPESPKTANKSSATINTDITTLRQERKRARKAAKRLKAKARVARQRREAYANEVQLMLQYGVKGLAKPRKRTKHWRRADSTGNWMAEAHETSRLYKCVWRNINGLHGFSFRTVFGELLTVDACVIVGCEEEFLLGVDFMQNRGATIDFQKQERPELIGNTVTPVEVSVSAEDGELGLFLPTRHTGSVLFAATVTTARNGRAWVLAINTNTKSAKIPNKKELGTWMLVDSEMEIFAMKGQLNTGPVEKWLSELGGSETPLPGESEVDIGSDDPNAREMVLKLLRAYRSLTKDTSASPPATSLDVHHYIDTGDASPIMLKRRRQAQTDEGIIDSNVETMLMAGVIEEGNGGWGFPVVLVRKKDGEVRLCVDYRALNKITKKDICAQGTGRFLVAPEDRDKTAYTTKKGLYRFVRIPFGLTNAPSTFQRLMNGVLRSLAWSSCLMYLDDIVVFTQGGIERHIVELATVLERLERAGRTLKLRKCKFATQTIAYLGHELSSNGVRPLDRLVAAVRDFPTPTNAVETKRFAHLAGYYRIFVSGFGALLAPITKLLSKSWGDSQNAAFEKVKAILTTKPLLAYPDF</sequence>
<dbReference type="CDD" id="cd01647">
    <property type="entry name" value="RT_LTR"/>
    <property type="match status" value="1"/>
</dbReference>
<dbReference type="InterPro" id="IPR043502">
    <property type="entry name" value="DNA/RNA_pol_sf"/>
</dbReference>
<feature type="compositionally biased region" description="Basic and acidic residues" evidence="2">
    <location>
        <begin position="1"/>
        <end position="14"/>
    </location>
</feature>
<organism evidence="4 5">
    <name type="scientific">Phytophthora megakarya</name>
    <dbReference type="NCBI Taxonomy" id="4795"/>
    <lineage>
        <taxon>Eukaryota</taxon>
        <taxon>Sar</taxon>
        <taxon>Stramenopiles</taxon>
        <taxon>Oomycota</taxon>
        <taxon>Peronosporomycetes</taxon>
        <taxon>Peronosporales</taxon>
        <taxon>Peronosporaceae</taxon>
        <taxon>Phytophthora</taxon>
    </lineage>
</organism>
<protein>
    <submittedName>
        <fullName evidence="4">Gag-pol fusion protein</fullName>
    </submittedName>
</protein>
<dbReference type="AlphaFoldDB" id="A0A225VKK2"/>
<evidence type="ECO:0000313" key="5">
    <source>
        <dbReference type="Proteomes" id="UP000198211"/>
    </source>
</evidence>
<keyword evidence="5" id="KW-1185">Reference proteome</keyword>
<evidence type="ECO:0000313" key="4">
    <source>
        <dbReference type="EMBL" id="OWZ05060.1"/>
    </source>
</evidence>
<dbReference type="STRING" id="4795.A0A225VKK2"/>
<dbReference type="SUPFAM" id="SSF56672">
    <property type="entry name" value="DNA/RNA polymerases"/>
    <property type="match status" value="1"/>
</dbReference>
<accession>A0A225VKK2</accession>
<evidence type="ECO:0000256" key="2">
    <source>
        <dbReference type="SAM" id="MobiDB-lite"/>
    </source>
</evidence>
<reference evidence="5" key="1">
    <citation type="submission" date="2017-03" db="EMBL/GenBank/DDBJ databases">
        <title>Phytopthora megakarya and P. palmivora, two closely related causual agents of cacao black pod achieved similar genome size and gene model numbers by different mechanisms.</title>
        <authorList>
            <person name="Ali S."/>
            <person name="Shao J."/>
            <person name="Larry D.J."/>
            <person name="Kronmiller B."/>
            <person name="Shen D."/>
            <person name="Strem M.D."/>
            <person name="Melnick R.L."/>
            <person name="Guiltinan M.J."/>
            <person name="Tyler B.M."/>
            <person name="Meinhardt L.W."/>
            <person name="Bailey B.A."/>
        </authorList>
    </citation>
    <scope>NUCLEOTIDE SEQUENCE [LARGE SCALE GENOMIC DNA]</scope>
    <source>
        <strain evidence="5">zdho120</strain>
    </source>
</reference>
<dbReference type="FunFam" id="3.30.70.270:FF:000003">
    <property type="entry name" value="Transposon Ty3-G Gag-Pol polyprotein"/>
    <property type="match status" value="1"/>
</dbReference>
<dbReference type="InterPro" id="IPR000477">
    <property type="entry name" value="RT_dom"/>
</dbReference>
<feature type="domain" description="Reverse transcriptase" evidence="3">
    <location>
        <begin position="547"/>
        <end position="649"/>
    </location>
</feature>
<dbReference type="InterPro" id="IPR051320">
    <property type="entry name" value="Viral_Replic_Matur_Polypro"/>
</dbReference>
<dbReference type="OrthoDB" id="3363652at2759"/>
<feature type="region of interest" description="Disordered" evidence="2">
    <location>
        <begin position="1"/>
        <end position="40"/>
    </location>
</feature>
<feature type="compositionally biased region" description="Basic and acidic residues" evidence="2">
    <location>
        <begin position="25"/>
        <end position="35"/>
    </location>
</feature>
<feature type="compositionally biased region" description="Polar residues" evidence="2">
    <location>
        <begin position="15"/>
        <end position="24"/>
    </location>
</feature>
<dbReference type="Gene3D" id="3.10.10.10">
    <property type="entry name" value="HIV Type 1 Reverse Transcriptase, subunit A, domain 1"/>
    <property type="match status" value="1"/>
</dbReference>
<name>A0A225VKK2_9STRA</name>
<dbReference type="InterPro" id="IPR043128">
    <property type="entry name" value="Rev_trsase/Diguanyl_cyclase"/>
</dbReference>
<evidence type="ECO:0000256" key="1">
    <source>
        <dbReference type="SAM" id="Coils"/>
    </source>
</evidence>
<gene>
    <name evidence="4" type="ORF">PHMEG_00022922</name>
</gene>
<proteinExistence type="predicted"/>
<dbReference type="PANTHER" id="PTHR33064">
    <property type="entry name" value="POL PROTEIN"/>
    <property type="match status" value="1"/>
</dbReference>
<dbReference type="Gene3D" id="3.30.70.270">
    <property type="match status" value="1"/>
</dbReference>
<dbReference type="FunFam" id="3.10.10.10:FF:000002">
    <property type="entry name" value="Retrovirus-related Pol polyprotein from transposon 17.6-like protein"/>
    <property type="match status" value="1"/>
</dbReference>
<dbReference type="EMBL" id="NBNE01004629">
    <property type="protein sequence ID" value="OWZ05060.1"/>
    <property type="molecule type" value="Genomic_DNA"/>
</dbReference>
<dbReference type="PANTHER" id="PTHR33064:SF37">
    <property type="entry name" value="RIBONUCLEASE H"/>
    <property type="match status" value="1"/>
</dbReference>
<dbReference type="Proteomes" id="UP000198211">
    <property type="component" value="Unassembled WGS sequence"/>
</dbReference>
<feature type="coiled-coil region" evidence="1">
    <location>
        <begin position="173"/>
        <end position="207"/>
    </location>
</feature>